<dbReference type="EMBL" id="CADIJZ010000028">
    <property type="protein sequence ID" value="CAB3732076.1"/>
    <property type="molecule type" value="Genomic_DNA"/>
</dbReference>
<dbReference type="InterPro" id="IPR008816">
    <property type="entry name" value="Gly_zipper_2TM_dom"/>
</dbReference>
<evidence type="ECO:0000256" key="2">
    <source>
        <dbReference type="ARBA" id="ARBA00023136"/>
    </source>
</evidence>
<protein>
    <recommendedName>
        <fullName evidence="4">Glycine zipper 2TM domain-containing protein</fullName>
    </recommendedName>
</protein>
<dbReference type="Proteomes" id="UP000494205">
    <property type="component" value="Unassembled WGS sequence"/>
</dbReference>
<feature type="compositionally biased region" description="Low complexity" evidence="3">
    <location>
        <begin position="72"/>
        <end position="91"/>
    </location>
</feature>
<reference evidence="6 7" key="1">
    <citation type="submission" date="2018-01" db="EMBL/GenBank/DDBJ databases">
        <title>Whole genome analyses suggest that Burkholderia sensu lato contains two further novel genera in the rhizoxinica-symbiotica group Mycetohabitans gen. nov., and Trinickia gen. nov.: implications for the evolution of diazotrophy and nodulation in the Burkholderiaceae.</title>
        <authorList>
            <person name="Estrada-de los Santos P."/>
            <person name="Palmer M."/>
            <person name="Chavez-Ramirez B."/>
            <person name="Beukes C."/>
            <person name="Steenkamp E.T."/>
            <person name="Hirsch A.M."/>
            <person name="Manyaka P."/>
            <person name="Maluk M."/>
            <person name="Lafos M."/>
            <person name="Crook M."/>
            <person name="Gross E."/>
            <person name="Simon M.F."/>
            <person name="Bueno dos Reis Junior F."/>
            <person name="Poole P.S."/>
            <person name="Venter S.N."/>
            <person name="James E.K."/>
        </authorList>
    </citation>
    <scope>NUCLEOTIDE SEQUENCE [LARGE SCALE GENOMIC DNA]</scope>
    <source>
        <strain evidence="6 7">WSM 3937</strain>
    </source>
</reference>
<evidence type="ECO:0000256" key="1">
    <source>
        <dbReference type="ARBA" id="ARBA00004370"/>
    </source>
</evidence>
<dbReference type="Proteomes" id="UP000235659">
    <property type="component" value="Unassembled WGS sequence"/>
</dbReference>
<dbReference type="OrthoDB" id="5298735at2"/>
<dbReference type="PANTHER" id="PTHR35603">
    <property type="match status" value="1"/>
</dbReference>
<dbReference type="PANTHER" id="PTHR35603:SF2">
    <property type="entry name" value="OUTER MEMBRANE LIPOPROTEIN"/>
    <property type="match status" value="1"/>
</dbReference>
<accession>A0A2N7WS81</accession>
<dbReference type="Pfam" id="PF05433">
    <property type="entry name" value="Rick_17kDa_Anti"/>
    <property type="match status" value="1"/>
</dbReference>
<keyword evidence="7" id="KW-1185">Reference proteome</keyword>
<dbReference type="AlphaFoldDB" id="A0A2N7WS81"/>
<evidence type="ECO:0000259" key="4">
    <source>
        <dbReference type="Pfam" id="PF05433"/>
    </source>
</evidence>
<dbReference type="RefSeq" id="WP_102631415.1">
    <property type="nucleotide sequence ID" value="NZ_CADIJZ010000028.1"/>
</dbReference>
<name>A0A2N7WS81_9BURK</name>
<keyword evidence="2" id="KW-0472">Membrane</keyword>
<proteinExistence type="predicted"/>
<evidence type="ECO:0000313" key="8">
    <source>
        <dbReference type="Proteomes" id="UP000494205"/>
    </source>
</evidence>
<gene>
    <name evidence="6" type="ORF">C0Z16_06790</name>
    <name evidence="5" type="ORF">LMG27174_05892</name>
</gene>
<sequence>MNTNLTSSNSPRSRIHPLVAGAAVAVIVASATGVAAMTGLLPTSHAVTEPSSSSAALAAQAASGPLIAPQPAAVQQNAQQSTQQTAQQPAAPVKPPVHRTHSTSGTQAPRYANNDGYRTANEPAAARPVAADPYAGEVVAINTVQSPEPTTGLGALGGAVAGGLVGNQFGGGRGKIVTTIAGAVGGGLAGNGIEHAVRKQTSYQVQVRMQDGSYRNFDYQTQPPVQVGERVHVSGDTLSAS</sequence>
<dbReference type="EMBL" id="PNXY01000004">
    <property type="protein sequence ID" value="PMS32316.1"/>
    <property type="molecule type" value="Genomic_DNA"/>
</dbReference>
<dbReference type="InterPro" id="IPR051407">
    <property type="entry name" value="Bact_OM_lipoprot/Surf_antigen"/>
</dbReference>
<organism evidence="5 8">
    <name type="scientific">Paraburkholderia rhynchosiae</name>
    <dbReference type="NCBI Taxonomy" id="487049"/>
    <lineage>
        <taxon>Bacteria</taxon>
        <taxon>Pseudomonadati</taxon>
        <taxon>Pseudomonadota</taxon>
        <taxon>Betaproteobacteria</taxon>
        <taxon>Burkholderiales</taxon>
        <taxon>Burkholderiaceae</taxon>
        <taxon>Paraburkholderia</taxon>
    </lineage>
</organism>
<evidence type="ECO:0000256" key="3">
    <source>
        <dbReference type="SAM" id="MobiDB-lite"/>
    </source>
</evidence>
<evidence type="ECO:0000313" key="7">
    <source>
        <dbReference type="Proteomes" id="UP000235659"/>
    </source>
</evidence>
<dbReference type="GO" id="GO:0019867">
    <property type="term" value="C:outer membrane"/>
    <property type="evidence" value="ECO:0007669"/>
    <property type="project" value="InterPro"/>
</dbReference>
<feature type="domain" description="Glycine zipper 2TM" evidence="4">
    <location>
        <begin position="153"/>
        <end position="194"/>
    </location>
</feature>
<feature type="region of interest" description="Disordered" evidence="3">
    <location>
        <begin position="72"/>
        <end position="119"/>
    </location>
</feature>
<evidence type="ECO:0000313" key="6">
    <source>
        <dbReference type="EMBL" id="PMS32316.1"/>
    </source>
</evidence>
<evidence type="ECO:0000313" key="5">
    <source>
        <dbReference type="EMBL" id="CAB3732076.1"/>
    </source>
</evidence>
<comment type="subcellular location">
    <subcellularLocation>
        <location evidence="1">Membrane</location>
    </subcellularLocation>
</comment>
<reference evidence="5 8" key="2">
    <citation type="submission" date="2020-04" db="EMBL/GenBank/DDBJ databases">
        <authorList>
            <person name="De Canck E."/>
        </authorList>
    </citation>
    <scope>NUCLEOTIDE SEQUENCE [LARGE SCALE GENOMIC DNA]</scope>
    <source>
        <strain evidence="5 8">LMG 27174</strain>
    </source>
</reference>